<dbReference type="SUPFAM" id="SSF46894">
    <property type="entry name" value="C-terminal effector domain of the bipartite response regulators"/>
    <property type="match status" value="1"/>
</dbReference>
<keyword evidence="2 7" id="KW-0238">DNA-binding</keyword>
<dbReference type="AlphaFoldDB" id="A0A5P2CX91"/>
<evidence type="ECO:0000256" key="3">
    <source>
        <dbReference type="ARBA" id="ARBA00023163"/>
    </source>
</evidence>
<dbReference type="InterPro" id="IPR001789">
    <property type="entry name" value="Sig_transdc_resp-reg_receiver"/>
</dbReference>
<dbReference type="GO" id="GO:0003677">
    <property type="term" value="F:DNA binding"/>
    <property type="evidence" value="ECO:0007669"/>
    <property type="project" value="UniProtKB-KW"/>
</dbReference>
<name>A0A5P2CX91_STRVZ</name>
<dbReference type="GO" id="GO:0000160">
    <property type="term" value="P:phosphorelay signal transduction system"/>
    <property type="evidence" value="ECO:0007669"/>
    <property type="project" value="InterPro"/>
</dbReference>
<feature type="domain" description="Response regulatory" evidence="6">
    <location>
        <begin position="33"/>
        <end position="156"/>
    </location>
</feature>
<dbReference type="PROSITE" id="PS50110">
    <property type="entry name" value="RESPONSE_REGULATORY"/>
    <property type="match status" value="1"/>
</dbReference>
<dbReference type="InterPro" id="IPR039420">
    <property type="entry name" value="WalR-like"/>
</dbReference>
<dbReference type="CDD" id="cd06170">
    <property type="entry name" value="LuxR_C_like"/>
    <property type="match status" value="1"/>
</dbReference>
<dbReference type="PROSITE" id="PS50043">
    <property type="entry name" value="HTH_LUXR_2"/>
    <property type="match status" value="1"/>
</dbReference>
<dbReference type="PROSITE" id="PS00622">
    <property type="entry name" value="HTH_LUXR_1"/>
    <property type="match status" value="1"/>
</dbReference>
<dbReference type="OrthoDB" id="4299998at2"/>
<feature type="domain" description="HTH luxR-type" evidence="5">
    <location>
        <begin position="183"/>
        <end position="248"/>
    </location>
</feature>
<evidence type="ECO:0000313" key="8">
    <source>
        <dbReference type="Proteomes" id="UP000325211"/>
    </source>
</evidence>
<comment type="caution">
    <text evidence="4">Lacks conserved residue(s) required for the propagation of feature annotation.</text>
</comment>
<dbReference type="PANTHER" id="PTHR43214:SF24">
    <property type="entry name" value="TRANSCRIPTIONAL REGULATORY PROTEIN NARL-RELATED"/>
    <property type="match status" value="1"/>
</dbReference>
<dbReference type="SMART" id="SM00421">
    <property type="entry name" value="HTH_LUXR"/>
    <property type="match status" value="1"/>
</dbReference>
<dbReference type="GO" id="GO:0006355">
    <property type="term" value="P:regulation of DNA-templated transcription"/>
    <property type="evidence" value="ECO:0007669"/>
    <property type="project" value="InterPro"/>
</dbReference>
<dbReference type="Pfam" id="PF00196">
    <property type="entry name" value="GerE"/>
    <property type="match status" value="1"/>
</dbReference>
<evidence type="ECO:0000256" key="4">
    <source>
        <dbReference type="PROSITE-ProRule" id="PRU00169"/>
    </source>
</evidence>
<dbReference type="SUPFAM" id="SSF52172">
    <property type="entry name" value="CheY-like"/>
    <property type="match status" value="1"/>
</dbReference>
<proteinExistence type="predicted"/>
<dbReference type="Proteomes" id="UP000325211">
    <property type="component" value="Chromosome"/>
</dbReference>
<gene>
    <name evidence="7" type="ORF">DEJ50_06195</name>
</gene>
<dbReference type="PANTHER" id="PTHR43214">
    <property type="entry name" value="TWO-COMPONENT RESPONSE REGULATOR"/>
    <property type="match status" value="1"/>
</dbReference>
<evidence type="ECO:0000256" key="1">
    <source>
        <dbReference type="ARBA" id="ARBA00023015"/>
    </source>
</evidence>
<evidence type="ECO:0000259" key="6">
    <source>
        <dbReference type="PROSITE" id="PS50110"/>
    </source>
</evidence>
<dbReference type="PRINTS" id="PR00038">
    <property type="entry name" value="HTHLUXR"/>
</dbReference>
<sequence length="258" mass="27482">MNQGGAVGQISMSGAASRRLYESAVEGPGNRIRILLAEERDVYRNGLLVLLSQIADAEVIGIAVDREELARQSALLRPDVLVAGASLVVPDGFPPVSRLPGGDPVGTPGCGPGGSIMVAECDTDELLRAALAAGAHSYLPLSAPREDFGAALRAVAAGGAFLPADVTRRLFGNFHLVPRRADEPVELRLLSKRERQVLLLIGGGSNNREIARNLMLSEATVKSHVSRILAKLKLRDRVHVAQLVWQLGLDAPHPLPQR</sequence>
<protein>
    <submittedName>
        <fullName evidence="7">DNA-binding response regulator</fullName>
    </submittedName>
</protein>
<dbReference type="EMBL" id="CP029190">
    <property type="protein sequence ID" value="QES47475.1"/>
    <property type="molecule type" value="Genomic_DNA"/>
</dbReference>
<dbReference type="Gene3D" id="3.40.50.2300">
    <property type="match status" value="1"/>
</dbReference>
<dbReference type="InterPro" id="IPR000792">
    <property type="entry name" value="Tscrpt_reg_LuxR_C"/>
</dbReference>
<dbReference type="InterPro" id="IPR011006">
    <property type="entry name" value="CheY-like_superfamily"/>
</dbReference>
<organism evidence="7 8">
    <name type="scientific">Streptomyces venezuelae</name>
    <dbReference type="NCBI Taxonomy" id="54571"/>
    <lineage>
        <taxon>Bacteria</taxon>
        <taxon>Bacillati</taxon>
        <taxon>Actinomycetota</taxon>
        <taxon>Actinomycetes</taxon>
        <taxon>Kitasatosporales</taxon>
        <taxon>Streptomycetaceae</taxon>
        <taxon>Streptomyces</taxon>
    </lineage>
</organism>
<keyword evidence="3" id="KW-0804">Transcription</keyword>
<reference evidence="7 8" key="1">
    <citation type="submission" date="2018-05" db="EMBL/GenBank/DDBJ databases">
        <title>Streptomyces venezuelae.</title>
        <authorList>
            <person name="Kim W."/>
            <person name="Lee N."/>
            <person name="Cho B.-K."/>
        </authorList>
    </citation>
    <scope>NUCLEOTIDE SEQUENCE [LARGE SCALE GENOMIC DNA]</scope>
    <source>
        <strain evidence="7 8">ATCC 21782</strain>
    </source>
</reference>
<evidence type="ECO:0000313" key="7">
    <source>
        <dbReference type="EMBL" id="QES47475.1"/>
    </source>
</evidence>
<dbReference type="InterPro" id="IPR016032">
    <property type="entry name" value="Sig_transdc_resp-reg_C-effctor"/>
</dbReference>
<keyword evidence="1" id="KW-0805">Transcription regulation</keyword>
<evidence type="ECO:0000259" key="5">
    <source>
        <dbReference type="PROSITE" id="PS50043"/>
    </source>
</evidence>
<accession>A0A5P2CX91</accession>
<evidence type="ECO:0000256" key="2">
    <source>
        <dbReference type="ARBA" id="ARBA00023125"/>
    </source>
</evidence>